<reference evidence="8 9" key="1">
    <citation type="submission" date="2023-01" db="EMBL/GenBank/DDBJ databases">
        <title>Analysis of 21 Apiospora genomes using comparative genomics revels a genus with tremendous synthesis potential of carbohydrate active enzymes and secondary metabolites.</title>
        <authorList>
            <person name="Sorensen T."/>
        </authorList>
    </citation>
    <scope>NUCLEOTIDE SEQUENCE [LARGE SCALE GENOMIC DNA]</scope>
    <source>
        <strain evidence="8 9">CBS 83171</strain>
    </source>
</reference>
<dbReference type="SMART" id="SM00906">
    <property type="entry name" value="Fungal_trans"/>
    <property type="match status" value="1"/>
</dbReference>
<comment type="caution">
    <text evidence="8">The sequence shown here is derived from an EMBL/GenBank/DDBJ whole genome shotgun (WGS) entry which is preliminary data.</text>
</comment>
<proteinExistence type="predicted"/>
<dbReference type="PROSITE" id="PS50048">
    <property type="entry name" value="ZN2_CY6_FUNGAL_2"/>
    <property type="match status" value="1"/>
</dbReference>
<feature type="region of interest" description="Disordered" evidence="6">
    <location>
        <begin position="1"/>
        <end position="180"/>
    </location>
</feature>
<dbReference type="SUPFAM" id="SSF57701">
    <property type="entry name" value="Zn2/Cys6 DNA-binding domain"/>
    <property type="match status" value="1"/>
</dbReference>
<dbReference type="PANTHER" id="PTHR47338">
    <property type="entry name" value="ZN(II)2CYS6 TRANSCRIPTION FACTOR (EUROFUNG)-RELATED"/>
    <property type="match status" value="1"/>
</dbReference>
<evidence type="ECO:0000313" key="8">
    <source>
        <dbReference type="EMBL" id="KAK8046788.1"/>
    </source>
</evidence>
<keyword evidence="9" id="KW-1185">Reference proteome</keyword>
<evidence type="ECO:0000256" key="5">
    <source>
        <dbReference type="ARBA" id="ARBA00023242"/>
    </source>
</evidence>
<accession>A0ABR1TM69</accession>
<dbReference type="InterPro" id="IPR036864">
    <property type="entry name" value="Zn2-C6_fun-type_DNA-bd_sf"/>
</dbReference>
<evidence type="ECO:0000256" key="6">
    <source>
        <dbReference type="SAM" id="MobiDB-lite"/>
    </source>
</evidence>
<organism evidence="8 9">
    <name type="scientific">Apiospora saccharicola</name>
    <dbReference type="NCBI Taxonomy" id="335842"/>
    <lineage>
        <taxon>Eukaryota</taxon>
        <taxon>Fungi</taxon>
        <taxon>Dikarya</taxon>
        <taxon>Ascomycota</taxon>
        <taxon>Pezizomycotina</taxon>
        <taxon>Sordariomycetes</taxon>
        <taxon>Xylariomycetidae</taxon>
        <taxon>Amphisphaeriales</taxon>
        <taxon>Apiosporaceae</taxon>
        <taxon>Apiospora</taxon>
    </lineage>
</organism>
<keyword evidence="4" id="KW-0804">Transcription</keyword>
<feature type="domain" description="Zn(2)-C6 fungal-type" evidence="7">
    <location>
        <begin position="339"/>
        <end position="364"/>
    </location>
</feature>
<keyword evidence="2" id="KW-0479">Metal-binding</keyword>
<dbReference type="Proteomes" id="UP001446871">
    <property type="component" value="Unassembled WGS sequence"/>
</dbReference>
<evidence type="ECO:0000256" key="4">
    <source>
        <dbReference type="ARBA" id="ARBA00023163"/>
    </source>
</evidence>
<keyword evidence="3" id="KW-0805">Transcription regulation</keyword>
<feature type="compositionally biased region" description="Polar residues" evidence="6">
    <location>
        <begin position="134"/>
        <end position="150"/>
    </location>
</feature>
<evidence type="ECO:0000256" key="3">
    <source>
        <dbReference type="ARBA" id="ARBA00023015"/>
    </source>
</evidence>
<evidence type="ECO:0000259" key="7">
    <source>
        <dbReference type="PROSITE" id="PS50048"/>
    </source>
</evidence>
<sequence>MGIYPKSDFLHLHPSSLQDTPPPEVESTRGSQDAPRLPTEVFREIRAPISPPMSSYDRSAQAKMSAGNSSEESQARNGGTQNLPPQQLPSLSSIFGPPSHIRPLHSPMSERPSPIYSPLDRPHSAAANPERHNSSSYFPATTTPVTSQRSVFEPRHEKERVPLPSVGPQFPGPISPRPKEMDQSQHIAREESRWSSQSSLQDHRRPEYVFGTREPAASFRSVNDRYEYAPPSHKMSHDSMAGIREPDHMRPAAISGYSPATSNTTVSEGAPVKDGLGPKIWTGTHFLPRFVRQAEVPGEGLCYFYDDGTHCKTVIDGEQVNAHWGVTKAGKPRKRLAIACLTCREKKIKCDPDYPRCVQCEKFGRTSNGIPSSPRGGHNTSPVTSPSGQAEVPRNFGSQARSAEPSRPRSVSSSSVSPRTKTLPHPSPELPGVPAKRMRMDYDHYRPESRDSTRFFEPPKFQKANLAWQRRDLPRIHEDLLCRTWQTNPYVSDPHATSTAITSFFNHIETTALRFLPAQLFKNWVKNNAHTKSPEDLTLLYSMLAFGVHMNDGPRHLAQEYAQVARFGCDRSAPGLQLVQTKLVLSLFYLANSRAFDSYEMLASAISVALLLRYNIELAQLPDELVPEPFPYTMNRNTFEECRTRTLFSCYILERSNGLFPSRPTLLKTRDIFLRLPHEETLFDDNMEQVPETPMFDVSREVPSSSTIGIMGYLVTIIEIWGRILSGVQREALGAAPVEAEPRFIERISERLRQYGDALSPKFRFTDPNLAEATENGVDGSLITLHLVHLLTRTKFTRHAQSEIARTLQADAISQKCSSLAGDLMFATIALRDQLVKRRDTRVPYLATTFAVQAATEAIDIMTAKGSLTSLPGSIQEITASKELCDAVSSKWGNTRVQKEQLDERMEKLNLLQERGAGAIDDPVPGCEVYRKAGTPDGSNVMYKMTEPLETRFPANLDAIYGQRPTRT</sequence>
<name>A0ABR1TM69_9PEZI</name>
<evidence type="ECO:0000256" key="2">
    <source>
        <dbReference type="ARBA" id="ARBA00022723"/>
    </source>
</evidence>
<gene>
    <name evidence="8" type="ORF">PG996_014852</name>
</gene>
<dbReference type="InterPro" id="IPR007219">
    <property type="entry name" value="XnlR_reg_dom"/>
</dbReference>
<evidence type="ECO:0000256" key="1">
    <source>
        <dbReference type="ARBA" id="ARBA00004123"/>
    </source>
</evidence>
<dbReference type="InterPro" id="IPR001138">
    <property type="entry name" value="Zn2Cys6_DnaBD"/>
</dbReference>
<feature type="compositionally biased region" description="Polar residues" evidence="6">
    <location>
        <begin position="378"/>
        <end position="388"/>
    </location>
</feature>
<feature type="region of interest" description="Disordered" evidence="6">
    <location>
        <begin position="365"/>
        <end position="436"/>
    </location>
</feature>
<comment type="subcellular location">
    <subcellularLocation>
        <location evidence="1">Nucleus</location>
    </subcellularLocation>
</comment>
<feature type="compositionally biased region" description="Low complexity" evidence="6">
    <location>
        <begin position="408"/>
        <end position="419"/>
    </location>
</feature>
<feature type="compositionally biased region" description="Polar residues" evidence="6">
    <location>
        <begin position="66"/>
        <end position="93"/>
    </location>
</feature>
<dbReference type="Pfam" id="PF04082">
    <property type="entry name" value="Fungal_trans"/>
    <property type="match status" value="1"/>
</dbReference>
<feature type="compositionally biased region" description="Basic and acidic residues" evidence="6">
    <location>
        <begin position="152"/>
        <end position="161"/>
    </location>
</feature>
<dbReference type="PANTHER" id="PTHR47338:SF11">
    <property type="entry name" value="ZN(II)2CYS6 TRANSCRIPTION FACTOR (EUROFUNG)"/>
    <property type="match status" value="1"/>
</dbReference>
<keyword evidence="5" id="KW-0539">Nucleus</keyword>
<dbReference type="Gene3D" id="4.10.240.10">
    <property type="entry name" value="Zn(2)-C6 fungal-type DNA-binding domain"/>
    <property type="match status" value="1"/>
</dbReference>
<dbReference type="InterPro" id="IPR050815">
    <property type="entry name" value="TF_fung"/>
</dbReference>
<protein>
    <submittedName>
        <fullName evidence="8">Fungal specific transcription factor</fullName>
    </submittedName>
</protein>
<evidence type="ECO:0000313" key="9">
    <source>
        <dbReference type="Proteomes" id="UP001446871"/>
    </source>
</evidence>
<dbReference type="Pfam" id="PF00172">
    <property type="entry name" value="Zn_clus"/>
    <property type="match status" value="1"/>
</dbReference>
<dbReference type="SMART" id="SM00066">
    <property type="entry name" value="GAL4"/>
    <property type="match status" value="1"/>
</dbReference>
<dbReference type="EMBL" id="JAQQWM010000009">
    <property type="protein sequence ID" value="KAK8046788.1"/>
    <property type="molecule type" value="Genomic_DNA"/>
</dbReference>
<dbReference type="CDD" id="cd00067">
    <property type="entry name" value="GAL4"/>
    <property type="match status" value="1"/>
</dbReference>
<dbReference type="CDD" id="cd12148">
    <property type="entry name" value="fungal_TF_MHR"/>
    <property type="match status" value="1"/>
</dbReference>